<feature type="short sequence motif" description="GXGXXG" evidence="4">
    <location>
        <begin position="30"/>
        <end position="35"/>
    </location>
</feature>
<dbReference type="Proteomes" id="UP001237448">
    <property type="component" value="Unassembled WGS sequence"/>
</dbReference>
<dbReference type="InterPro" id="IPR002641">
    <property type="entry name" value="PNPLA_dom"/>
</dbReference>
<keyword evidence="3 4" id="KW-0443">Lipid metabolism</keyword>
<dbReference type="CDD" id="cd07209">
    <property type="entry name" value="Pat_hypo_Ecoli_Z1214_like"/>
    <property type="match status" value="1"/>
</dbReference>
<evidence type="ECO:0000313" key="6">
    <source>
        <dbReference type="EMBL" id="MDQ0391641.1"/>
    </source>
</evidence>
<feature type="short sequence motif" description="DGA/G" evidence="4">
    <location>
        <begin position="218"/>
        <end position="220"/>
    </location>
</feature>
<keyword evidence="7" id="KW-1185">Reference proteome</keyword>
<dbReference type="Pfam" id="PF12536">
    <property type="entry name" value="DUF3734"/>
    <property type="match status" value="1"/>
</dbReference>
<sequence>MLDRNRDKAARASIAEIAGRYDRVALVFQGGGALGAYQAGVYQALADADCEPNWLSGVSIGAVNASIIAGNEPSRRLARLEQFWQKISGRKVWSYTPEGDIFRDIRNRTSSWLTMTLGQPGFFKPRFPSPWLMPAGAEGATSFYQTEELRETLTEVIDFDILNNGRKRLSVGAVNVRTGNFLYFDTDNVRIGPEHIMASGALPPALPPVRIEGEYYWDGGIVSNTPLQYLLDLDEDRSSLVFQVDLFSARGELPRSMPDVLSRHKDIMYSSRTRQNTDNFERIHQLKQKLLEALKRVPADQLTGEERALIEDYSDAGVVNIVHLIYQHKNYEGHAKDYEFSGTSMREHWTAGLEDTQRTLRHSEWLLPPVNQDAGVAIHDLHREDPT</sequence>
<dbReference type="PANTHER" id="PTHR14226">
    <property type="entry name" value="NEUROPATHY TARGET ESTERASE/SWISS CHEESE D.MELANOGASTER"/>
    <property type="match status" value="1"/>
</dbReference>
<reference evidence="6 7" key="1">
    <citation type="submission" date="2023-07" db="EMBL/GenBank/DDBJ databases">
        <title>Genomic Encyclopedia of Type Strains, Phase IV (KMG-IV): sequencing the most valuable type-strain genomes for metagenomic binning, comparative biology and taxonomic classification.</title>
        <authorList>
            <person name="Goeker M."/>
        </authorList>
    </citation>
    <scope>NUCLEOTIDE SEQUENCE [LARGE SCALE GENOMIC DNA]</scope>
    <source>
        <strain evidence="6 7">DSM 5896</strain>
    </source>
</reference>
<dbReference type="SUPFAM" id="SSF52151">
    <property type="entry name" value="FabD/lysophospholipase-like"/>
    <property type="match status" value="1"/>
</dbReference>
<evidence type="ECO:0000256" key="3">
    <source>
        <dbReference type="ARBA" id="ARBA00023098"/>
    </source>
</evidence>
<feature type="active site" description="Proton acceptor" evidence="4">
    <location>
        <position position="218"/>
    </location>
</feature>
<evidence type="ECO:0000256" key="1">
    <source>
        <dbReference type="ARBA" id="ARBA00022801"/>
    </source>
</evidence>
<keyword evidence="1 4" id="KW-0378">Hydrolase</keyword>
<evidence type="ECO:0000313" key="7">
    <source>
        <dbReference type="Proteomes" id="UP001237448"/>
    </source>
</evidence>
<dbReference type="Gene3D" id="3.40.1090.10">
    <property type="entry name" value="Cytosolic phospholipase A2 catalytic domain"/>
    <property type="match status" value="2"/>
</dbReference>
<gene>
    <name evidence="6" type="ORF">J3R73_001433</name>
</gene>
<dbReference type="PANTHER" id="PTHR14226:SF57">
    <property type="entry name" value="BLR7027 PROTEIN"/>
    <property type="match status" value="1"/>
</dbReference>
<accession>A0ABU0FAR5</accession>
<keyword evidence="2 4" id="KW-0442">Lipid degradation</keyword>
<feature type="domain" description="PNPLA" evidence="5">
    <location>
        <begin position="26"/>
        <end position="231"/>
    </location>
</feature>
<evidence type="ECO:0000256" key="2">
    <source>
        <dbReference type="ARBA" id="ARBA00022963"/>
    </source>
</evidence>
<evidence type="ECO:0000256" key="4">
    <source>
        <dbReference type="PROSITE-ProRule" id="PRU01161"/>
    </source>
</evidence>
<dbReference type="InterPro" id="IPR050301">
    <property type="entry name" value="NTE"/>
</dbReference>
<evidence type="ECO:0000259" key="5">
    <source>
        <dbReference type="PROSITE" id="PS51635"/>
    </source>
</evidence>
<dbReference type="InterPro" id="IPR021095">
    <property type="entry name" value="DUF3734"/>
</dbReference>
<dbReference type="RefSeq" id="WP_307424301.1">
    <property type="nucleotide sequence ID" value="NZ_JAUSVK010000001.1"/>
</dbReference>
<dbReference type="PROSITE" id="PS51635">
    <property type="entry name" value="PNPLA"/>
    <property type="match status" value="1"/>
</dbReference>
<dbReference type="InterPro" id="IPR016035">
    <property type="entry name" value="Acyl_Trfase/lysoPLipase"/>
</dbReference>
<feature type="short sequence motif" description="GXSXG" evidence="4">
    <location>
        <begin position="57"/>
        <end position="61"/>
    </location>
</feature>
<comment type="caution">
    <text evidence="6">The sequence shown here is derived from an EMBL/GenBank/DDBJ whole genome shotgun (WGS) entry which is preliminary data.</text>
</comment>
<feature type="active site" description="Nucleophile" evidence="4">
    <location>
        <position position="59"/>
    </location>
</feature>
<proteinExistence type="predicted"/>
<organism evidence="6 7">
    <name type="scientific">Labrys monachus</name>
    <dbReference type="NCBI Taxonomy" id="217067"/>
    <lineage>
        <taxon>Bacteria</taxon>
        <taxon>Pseudomonadati</taxon>
        <taxon>Pseudomonadota</taxon>
        <taxon>Alphaproteobacteria</taxon>
        <taxon>Hyphomicrobiales</taxon>
        <taxon>Xanthobacteraceae</taxon>
        <taxon>Labrys</taxon>
    </lineage>
</organism>
<dbReference type="EMBL" id="JAUSVK010000001">
    <property type="protein sequence ID" value="MDQ0391641.1"/>
    <property type="molecule type" value="Genomic_DNA"/>
</dbReference>
<dbReference type="Pfam" id="PF01734">
    <property type="entry name" value="Patatin"/>
    <property type="match status" value="1"/>
</dbReference>
<name>A0ABU0FAR5_9HYPH</name>
<protein>
    <submittedName>
        <fullName evidence="6">NTE family protein</fullName>
    </submittedName>
</protein>